<proteinExistence type="predicted"/>
<evidence type="ECO:0000313" key="3">
    <source>
        <dbReference type="EMBL" id="KAK8930904.1"/>
    </source>
</evidence>
<accession>A0AAP0B7A9</accession>
<reference evidence="3 4" key="1">
    <citation type="journal article" date="2022" name="Nat. Plants">
        <title>Genomes of leafy and leafless Platanthera orchids illuminate the evolution of mycoheterotrophy.</title>
        <authorList>
            <person name="Li M.H."/>
            <person name="Liu K.W."/>
            <person name="Li Z."/>
            <person name="Lu H.C."/>
            <person name="Ye Q.L."/>
            <person name="Zhang D."/>
            <person name="Wang J.Y."/>
            <person name="Li Y.F."/>
            <person name="Zhong Z.M."/>
            <person name="Liu X."/>
            <person name="Yu X."/>
            <person name="Liu D.K."/>
            <person name="Tu X.D."/>
            <person name="Liu B."/>
            <person name="Hao Y."/>
            <person name="Liao X.Y."/>
            <person name="Jiang Y.T."/>
            <person name="Sun W.H."/>
            <person name="Chen J."/>
            <person name="Chen Y.Q."/>
            <person name="Ai Y."/>
            <person name="Zhai J.W."/>
            <person name="Wu S.S."/>
            <person name="Zhou Z."/>
            <person name="Hsiao Y.Y."/>
            <person name="Wu W.L."/>
            <person name="Chen Y.Y."/>
            <person name="Lin Y.F."/>
            <person name="Hsu J.L."/>
            <person name="Li C.Y."/>
            <person name="Wang Z.W."/>
            <person name="Zhao X."/>
            <person name="Zhong W.Y."/>
            <person name="Ma X.K."/>
            <person name="Ma L."/>
            <person name="Huang J."/>
            <person name="Chen G.Z."/>
            <person name="Huang M.Z."/>
            <person name="Huang L."/>
            <person name="Peng D.H."/>
            <person name="Luo Y.B."/>
            <person name="Zou S.Q."/>
            <person name="Chen S.P."/>
            <person name="Lan S."/>
            <person name="Tsai W.C."/>
            <person name="Van de Peer Y."/>
            <person name="Liu Z.J."/>
        </authorList>
    </citation>
    <scope>NUCLEOTIDE SEQUENCE [LARGE SCALE GENOMIC DNA]</scope>
    <source>
        <strain evidence="3">Lor287</strain>
    </source>
</reference>
<dbReference type="InterPro" id="IPR036249">
    <property type="entry name" value="Thioredoxin-like_sf"/>
</dbReference>
<dbReference type="CDD" id="cd03031">
    <property type="entry name" value="GRX_GRX_like"/>
    <property type="match status" value="1"/>
</dbReference>
<dbReference type="SUPFAM" id="SSF52833">
    <property type="entry name" value="Thioredoxin-like"/>
    <property type="match status" value="1"/>
</dbReference>
<sequence>MGCVGSREARRERRRNPTSIPKSLSLPAAGDSPRKEEKSFEIADLCFSSGGSCRFDGNLELSSDEETTKTKIPFRTRSYNLEPEIINAWELMEGLEDITPLRPSSASNSYPASRRRSLDHLPVRLKSPNMSPIWMQSAAEDHTEFDIDVIAKFQRAMKELSPETTPSEEPETPTFAGIVKARVTAFQEKIDAKKANFTAKASSLKAEKCPPGGRGRLVMYFTSLRVVRKTFEDCWNARIIIQGYGFRIDERDVSIHGGFRDELREILGAGDVGVELPRVFADGKLLGGAEEVARMHEAGELEKALKDCDVVPLPEGRSSSACEGCGDVRFMLCERCSGSCKVFEGLEEEEEEEEENGGFRRCPECNENGLVRCTYCLLLLLII</sequence>
<dbReference type="Pfam" id="PF00462">
    <property type="entry name" value="Glutaredoxin"/>
    <property type="match status" value="1"/>
</dbReference>
<dbReference type="PANTHER" id="PTHR45669">
    <property type="entry name" value="GLUTAREDOXIN DOMAIN-CONTAINING CYSTEINE-RICH PROTEIN CG12206-RELATED"/>
    <property type="match status" value="1"/>
</dbReference>
<comment type="caution">
    <text evidence="3">The sequence shown here is derived from an EMBL/GenBank/DDBJ whole genome shotgun (WGS) entry which is preliminary data.</text>
</comment>
<dbReference type="Gene3D" id="3.40.30.10">
    <property type="entry name" value="Glutaredoxin"/>
    <property type="match status" value="1"/>
</dbReference>
<dbReference type="InterPro" id="IPR002109">
    <property type="entry name" value="Glutaredoxin"/>
</dbReference>
<dbReference type="AlphaFoldDB" id="A0AAP0B7A9"/>
<feature type="region of interest" description="Disordered" evidence="1">
    <location>
        <begin position="1"/>
        <end position="37"/>
    </location>
</feature>
<gene>
    <name evidence="3" type="ORF">KSP39_PZI016592</name>
</gene>
<evidence type="ECO:0000259" key="2">
    <source>
        <dbReference type="Pfam" id="PF00462"/>
    </source>
</evidence>
<dbReference type="PANTHER" id="PTHR45669:SF30">
    <property type="entry name" value="OS04G0641300 PROTEIN"/>
    <property type="match status" value="1"/>
</dbReference>
<dbReference type="Pfam" id="PF23733">
    <property type="entry name" value="GRXCR1-2_C"/>
    <property type="match status" value="1"/>
</dbReference>
<organism evidence="3 4">
    <name type="scientific">Platanthera zijinensis</name>
    <dbReference type="NCBI Taxonomy" id="2320716"/>
    <lineage>
        <taxon>Eukaryota</taxon>
        <taxon>Viridiplantae</taxon>
        <taxon>Streptophyta</taxon>
        <taxon>Embryophyta</taxon>
        <taxon>Tracheophyta</taxon>
        <taxon>Spermatophyta</taxon>
        <taxon>Magnoliopsida</taxon>
        <taxon>Liliopsida</taxon>
        <taxon>Asparagales</taxon>
        <taxon>Orchidaceae</taxon>
        <taxon>Orchidoideae</taxon>
        <taxon>Orchideae</taxon>
        <taxon>Orchidinae</taxon>
        <taxon>Platanthera</taxon>
    </lineage>
</organism>
<dbReference type="Proteomes" id="UP001418222">
    <property type="component" value="Unassembled WGS sequence"/>
</dbReference>
<protein>
    <recommendedName>
        <fullName evidence="2">Glutaredoxin domain-containing protein</fullName>
    </recommendedName>
</protein>
<evidence type="ECO:0000256" key="1">
    <source>
        <dbReference type="SAM" id="MobiDB-lite"/>
    </source>
</evidence>
<dbReference type="PROSITE" id="PS51354">
    <property type="entry name" value="GLUTAREDOXIN_2"/>
    <property type="match status" value="1"/>
</dbReference>
<name>A0AAP0B7A9_9ASPA</name>
<evidence type="ECO:0000313" key="4">
    <source>
        <dbReference type="Proteomes" id="UP001418222"/>
    </source>
</evidence>
<keyword evidence="4" id="KW-1185">Reference proteome</keyword>
<dbReference type="EMBL" id="JBBWWQ010000014">
    <property type="protein sequence ID" value="KAK8930904.1"/>
    <property type="molecule type" value="Genomic_DNA"/>
</dbReference>
<feature type="domain" description="Glutaredoxin" evidence="2">
    <location>
        <begin position="218"/>
        <end position="285"/>
    </location>
</feature>